<dbReference type="Gene3D" id="2.180.10.10">
    <property type="entry name" value="RHS repeat-associated core"/>
    <property type="match status" value="1"/>
</dbReference>
<accession>A0A0B4D0G0</accession>
<protein>
    <recommendedName>
        <fullName evidence="3">Bacterial toxin 44 domain-containing protein</fullName>
    </recommendedName>
</protein>
<dbReference type="AlphaFoldDB" id="A0A0B4D0G0"/>
<evidence type="ECO:0000313" key="1">
    <source>
        <dbReference type="EMBL" id="KIC62102.1"/>
    </source>
</evidence>
<evidence type="ECO:0000313" key="2">
    <source>
        <dbReference type="Proteomes" id="UP000031167"/>
    </source>
</evidence>
<keyword evidence="2" id="KW-1185">Reference proteome</keyword>
<dbReference type="EMBL" id="JWTA01000013">
    <property type="protein sequence ID" value="KIC62102.1"/>
    <property type="molecule type" value="Genomic_DNA"/>
</dbReference>
<dbReference type="STRING" id="363331.RM51_13630"/>
<organism evidence="1 2">
    <name type="scientific">Chryseobacterium taiwanense</name>
    <dbReference type="NCBI Taxonomy" id="363331"/>
    <lineage>
        <taxon>Bacteria</taxon>
        <taxon>Pseudomonadati</taxon>
        <taxon>Bacteroidota</taxon>
        <taxon>Flavobacteriia</taxon>
        <taxon>Flavobacteriales</taxon>
        <taxon>Weeksellaceae</taxon>
        <taxon>Chryseobacterium group</taxon>
        <taxon>Chryseobacterium</taxon>
    </lineage>
</organism>
<dbReference type="RefSeq" id="WP_039370629.1">
    <property type="nucleotide sequence ID" value="NZ_JWTA01000013.1"/>
</dbReference>
<reference evidence="1 2" key="1">
    <citation type="submission" date="2014-12" db="EMBL/GenBank/DDBJ databases">
        <title>Genome sequencing of Chryseobacterium taiwanense TPW19.</title>
        <authorList>
            <person name="Tan P.W."/>
            <person name="Chan K.-G."/>
        </authorList>
    </citation>
    <scope>NUCLEOTIDE SEQUENCE [LARGE SCALE GENOMIC DNA]</scope>
    <source>
        <strain evidence="1 2">TPW19</strain>
    </source>
</reference>
<dbReference type="Proteomes" id="UP000031167">
    <property type="component" value="Unassembled WGS sequence"/>
</dbReference>
<name>A0A0B4D0G0_9FLAO</name>
<evidence type="ECO:0008006" key="3">
    <source>
        <dbReference type="Google" id="ProtNLM"/>
    </source>
</evidence>
<gene>
    <name evidence="1" type="ORF">RM51_13630</name>
</gene>
<proteinExistence type="predicted"/>
<comment type="caution">
    <text evidence="1">The sequence shown here is derived from an EMBL/GenBank/DDBJ whole genome shotgun (WGS) entry which is preliminary data.</text>
</comment>
<sequence length="263" mass="28976">MPDLGRWGVVDPLAEQTKDPYGYVWNNPIKFIDPDGRSGKSIDVRSNGDGTYKVVGRNLNDGDKGIYVVDEKGKRTGEKIGESLTMYSFYNEDKQDGKGQTGWKGTIDTNSNESGRLIQGFMAKADDITLGDYMPNATDCKDYDFKRNGDPNNNDRENHHRGSIFGKKSDGTLVFASARDAGNYSAGYIAGLKGLSWEDARFGFDGLEISKSLLKGNIVTGEGRQSTQAQKLGYNLGWGKYAKENPFKAQMKTAIQNGSRYGK</sequence>